<dbReference type="GO" id="GO:0005524">
    <property type="term" value="F:ATP binding"/>
    <property type="evidence" value="ECO:0007669"/>
    <property type="project" value="UniProtKB-KW"/>
</dbReference>
<keyword evidence="2" id="KW-0378">Hydrolase</keyword>
<comment type="caution">
    <text evidence="7">The sequence shown here is derived from an EMBL/GenBank/DDBJ whole genome shotgun (WGS) entry which is preliminary data.</text>
</comment>
<accession>A0A3L7JGJ5</accession>
<dbReference type="Gene3D" id="3.40.50.300">
    <property type="entry name" value="P-loop containing nucleotide triphosphate hydrolases"/>
    <property type="match status" value="2"/>
</dbReference>
<name>A0A3L7JGJ5_9HYPH</name>
<dbReference type="Pfam" id="PF00271">
    <property type="entry name" value="Helicase_C"/>
    <property type="match status" value="1"/>
</dbReference>
<feature type="compositionally biased region" description="Gly residues" evidence="5">
    <location>
        <begin position="1034"/>
        <end position="1047"/>
    </location>
</feature>
<dbReference type="Proteomes" id="UP000281094">
    <property type="component" value="Unassembled WGS sequence"/>
</dbReference>
<feature type="compositionally biased region" description="Basic and acidic residues" evidence="5">
    <location>
        <begin position="865"/>
        <end position="876"/>
    </location>
</feature>
<protein>
    <submittedName>
        <fullName evidence="7">DEAD/DEAH box helicase</fullName>
    </submittedName>
</protein>
<evidence type="ECO:0000313" key="8">
    <source>
        <dbReference type="Proteomes" id="UP000281094"/>
    </source>
</evidence>
<dbReference type="RefSeq" id="WP_121645708.1">
    <property type="nucleotide sequence ID" value="NZ_RCWN01000001.1"/>
</dbReference>
<organism evidence="7 8">
    <name type="scientific">Notoacmeibacter ruber</name>
    <dbReference type="NCBI Taxonomy" id="2670375"/>
    <lineage>
        <taxon>Bacteria</taxon>
        <taxon>Pseudomonadati</taxon>
        <taxon>Pseudomonadota</taxon>
        <taxon>Alphaproteobacteria</taxon>
        <taxon>Hyphomicrobiales</taxon>
        <taxon>Notoacmeibacteraceae</taxon>
        <taxon>Notoacmeibacter</taxon>
    </lineage>
</organism>
<feature type="domain" description="Helicase C-terminal" evidence="6">
    <location>
        <begin position="166"/>
        <end position="331"/>
    </location>
</feature>
<feature type="region of interest" description="Disordered" evidence="5">
    <location>
        <begin position="994"/>
        <end position="1104"/>
    </location>
</feature>
<dbReference type="GO" id="GO:0016787">
    <property type="term" value="F:hydrolase activity"/>
    <property type="evidence" value="ECO:0007669"/>
    <property type="project" value="UniProtKB-KW"/>
</dbReference>
<keyword evidence="3 7" id="KW-0347">Helicase</keyword>
<keyword evidence="1" id="KW-0547">Nucleotide-binding</keyword>
<sequence length="1104" mass="119848">MRITQKKQKAQSPFSGSGVTAILGPTNTGKTHLAIDRMVSHPSGMIGLPLRLLAREVYGRVCERVGAANVALVTGEEKIAPQGARYSVCTVEALPRQTDVSFVAIDEVQLAGDLERGHVFSDRILHLRGRDETLLLGAATMSGILSRLLPGITITTRPRLSHLAYAGSKKITRLPRRSAVVAFSADQVYGIAELIRRQRGGAAVVLGALSPRTRNAQVALYQNGDVDYLVATDAIGMGLNLDVDHVAFAQSWKFDGFQHRALNPAELAQIAGRAGRYQNDGTFGVTGLQEPFDEEVVKRIEGHEFAPVRTLQWRSRTFDFSSVKSLMGSLEAIMDMEGLTRALPATDAQALAFLSKDEDIRKLAVGRNKVSLLWDCCALPDYRRIAPAQHADIIGQLFRDLAVNGHVDEDYMSGQVRRADRTDGDIDTLSARIAQIRTWTYVSHRLGWLRDPVHWQDETRRIEDRLSDALHERLTKRFVDRRTSVLMRRLRENAMLEAEIGSAGEVTVEGHTIGTLNGFRFTADRAAEGEEAKAIRSAAEKALAAEFEKRAEHFSTAPNNDLAVGSDGVMRWVGDPVATLTSGEDVLAPRIVILADEQLTGPMRDKVQARAERYVRHLIELQLKQLLDLKNGEGLEGMAKGLAYQLYEALGVIDRRKVAEDVRGLDQDARAGLRKLGVRFGAYHIFVPALLKPAPAGLLTTLWQVANDARGEPGEGDVVAALMQGRTSFPLDPSWREDFYRLGGFRVLGQRAVRVDILERLADLIRPALSWKTSDGAPPDGALDGRAFFVTPAMMSILGATAEDMEEILKGLGYRGESRPEADVMAERVTAAAEAASPGESAAAAAKEAAAWSAKATSPSIADTENAREEEARHAGEVNETLSHAHAAAQVNVPHKKKGGKAQHDPHAVLDQVMGEVPGSGLAEADRYAVKKPLSPASVADVDDDKAQRDEQEHVGELNETLCSAHAAAHMSAYIREHPPKSDPHAVMAATQGSGVTSGITTDELGDGGAKAETPDEEKTITIWRPARNDRGSRGGPRQGRGAGGQGRPNRKPQQNRGPGGKGNRPAKKDGGGKPKRYEARPQKVDPDSPFAKLQSLKDRLGDE</sequence>
<evidence type="ECO:0000259" key="6">
    <source>
        <dbReference type="PROSITE" id="PS51194"/>
    </source>
</evidence>
<proteinExistence type="predicted"/>
<evidence type="ECO:0000256" key="3">
    <source>
        <dbReference type="ARBA" id="ARBA00022806"/>
    </source>
</evidence>
<feature type="region of interest" description="Disordered" evidence="5">
    <location>
        <begin position="1"/>
        <end position="21"/>
    </location>
</feature>
<dbReference type="Pfam" id="PF22527">
    <property type="entry name" value="DEXQc_Suv3"/>
    <property type="match status" value="1"/>
</dbReference>
<evidence type="ECO:0000313" key="7">
    <source>
        <dbReference type="EMBL" id="RLQ88741.1"/>
    </source>
</evidence>
<evidence type="ECO:0000256" key="2">
    <source>
        <dbReference type="ARBA" id="ARBA00022801"/>
    </source>
</evidence>
<dbReference type="InterPro" id="IPR001650">
    <property type="entry name" value="Helicase_C-like"/>
</dbReference>
<evidence type="ECO:0000256" key="1">
    <source>
        <dbReference type="ARBA" id="ARBA00022741"/>
    </source>
</evidence>
<evidence type="ECO:0000256" key="5">
    <source>
        <dbReference type="SAM" id="MobiDB-lite"/>
    </source>
</evidence>
<dbReference type="PANTHER" id="PTHR12131:SF1">
    <property type="entry name" value="ATP-DEPENDENT RNA HELICASE SUPV3L1, MITOCHONDRIAL-RELATED"/>
    <property type="match status" value="1"/>
</dbReference>
<dbReference type="GO" id="GO:0004386">
    <property type="term" value="F:helicase activity"/>
    <property type="evidence" value="ECO:0007669"/>
    <property type="project" value="UniProtKB-KW"/>
</dbReference>
<keyword evidence="8" id="KW-1185">Reference proteome</keyword>
<dbReference type="InterPro" id="IPR027417">
    <property type="entry name" value="P-loop_NTPase"/>
</dbReference>
<dbReference type="EMBL" id="RCWN01000001">
    <property type="protein sequence ID" value="RLQ88741.1"/>
    <property type="molecule type" value="Genomic_DNA"/>
</dbReference>
<dbReference type="AlphaFoldDB" id="A0A3L7JGJ5"/>
<reference evidence="7 8" key="1">
    <citation type="submission" date="2018-10" db="EMBL/GenBank/DDBJ databases">
        <title>Notoacmeibacter sp. M2BS9Y-3-1, whole genome shotgun sequence.</title>
        <authorList>
            <person name="Tuo L."/>
        </authorList>
    </citation>
    <scope>NUCLEOTIDE SEQUENCE [LARGE SCALE GENOMIC DNA]</scope>
    <source>
        <strain evidence="7 8">M2BS9Y-3-1</strain>
    </source>
</reference>
<dbReference type="PANTHER" id="PTHR12131">
    <property type="entry name" value="ATP-DEPENDENT RNA AND DNA HELICASE"/>
    <property type="match status" value="1"/>
</dbReference>
<dbReference type="PROSITE" id="PS51194">
    <property type="entry name" value="HELICASE_CTER"/>
    <property type="match status" value="1"/>
</dbReference>
<gene>
    <name evidence="7" type="ORF">D8780_11480</name>
</gene>
<keyword evidence="4" id="KW-0067">ATP-binding</keyword>
<dbReference type="SMART" id="SM00490">
    <property type="entry name" value="HELICc"/>
    <property type="match status" value="1"/>
</dbReference>
<dbReference type="InterPro" id="IPR050699">
    <property type="entry name" value="RNA-DNA_Helicase"/>
</dbReference>
<evidence type="ECO:0000256" key="4">
    <source>
        <dbReference type="ARBA" id="ARBA00022840"/>
    </source>
</evidence>
<dbReference type="InterPro" id="IPR055206">
    <property type="entry name" value="DEXQc_SUV3"/>
</dbReference>
<dbReference type="SUPFAM" id="SSF52540">
    <property type="entry name" value="P-loop containing nucleoside triphosphate hydrolases"/>
    <property type="match status" value="2"/>
</dbReference>
<feature type="region of interest" description="Disordered" evidence="5">
    <location>
        <begin position="855"/>
        <end position="876"/>
    </location>
</feature>
<feature type="compositionally biased region" description="Basic and acidic residues" evidence="5">
    <location>
        <begin position="1067"/>
        <end position="1087"/>
    </location>
</feature>